<accession>A0A9D1GGV5</accession>
<comment type="caution">
    <text evidence="1">The sequence shown here is derived from an EMBL/GenBank/DDBJ whole genome shotgun (WGS) entry which is preliminary data.</text>
</comment>
<evidence type="ECO:0000313" key="2">
    <source>
        <dbReference type="Proteomes" id="UP000886722"/>
    </source>
</evidence>
<reference evidence="1" key="2">
    <citation type="journal article" date="2021" name="PeerJ">
        <title>Extensive microbial diversity within the chicken gut microbiome revealed by metagenomics and culture.</title>
        <authorList>
            <person name="Gilroy R."/>
            <person name="Ravi A."/>
            <person name="Getino M."/>
            <person name="Pursley I."/>
            <person name="Horton D.L."/>
            <person name="Alikhan N.F."/>
            <person name="Baker D."/>
            <person name="Gharbi K."/>
            <person name="Hall N."/>
            <person name="Watson M."/>
            <person name="Adriaenssens E.M."/>
            <person name="Foster-Nyarko E."/>
            <person name="Jarju S."/>
            <person name="Secka A."/>
            <person name="Antonio M."/>
            <person name="Oren A."/>
            <person name="Chaudhuri R.R."/>
            <person name="La Ragione R."/>
            <person name="Hildebrand F."/>
            <person name="Pallen M.J."/>
        </authorList>
    </citation>
    <scope>NUCLEOTIDE SEQUENCE</scope>
    <source>
        <strain evidence="1">21143</strain>
    </source>
</reference>
<evidence type="ECO:0008006" key="3">
    <source>
        <dbReference type="Google" id="ProtNLM"/>
    </source>
</evidence>
<dbReference type="Proteomes" id="UP000886722">
    <property type="component" value="Unassembled WGS sequence"/>
</dbReference>
<organism evidence="1 2">
    <name type="scientific">Candidatus Caccoplasma intestinavium</name>
    <dbReference type="NCBI Taxonomy" id="2840716"/>
    <lineage>
        <taxon>Bacteria</taxon>
        <taxon>Pseudomonadati</taxon>
        <taxon>Bacteroidota</taxon>
        <taxon>Bacteroidia</taxon>
        <taxon>Bacteroidales</taxon>
        <taxon>Bacteroidaceae</taxon>
        <taxon>Bacteroidaceae incertae sedis</taxon>
        <taxon>Candidatus Caccoplasma</taxon>
    </lineage>
</organism>
<dbReference type="SUPFAM" id="SSF82153">
    <property type="entry name" value="FAS1 domain"/>
    <property type="match status" value="1"/>
</dbReference>
<dbReference type="PROSITE" id="PS51257">
    <property type="entry name" value="PROKAR_LIPOPROTEIN"/>
    <property type="match status" value="1"/>
</dbReference>
<dbReference type="Gene3D" id="2.30.180.10">
    <property type="entry name" value="FAS1 domain"/>
    <property type="match status" value="1"/>
</dbReference>
<dbReference type="AlphaFoldDB" id="A0A9D1GGV5"/>
<proteinExistence type="predicted"/>
<dbReference type="InterPro" id="IPR036378">
    <property type="entry name" value="FAS1_dom_sf"/>
</dbReference>
<protein>
    <recommendedName>
        <fullName evidence="3">Lipoprotein</fullName>
    </recommendedName>
</protein>
<evidence type="ECO:0000313" key="1">
    <source>
        <dbReference type="EMBL" id="HIT40282.1"/>
    </source>
</evidence>
<sequence>MKTNRFTGLMLAALCCVVVSCSDKWDDHYDARNIVSADIEIYSGDVAAYMKSQPSLSKITGLFQSTGILPTITPDGEYTLVLCENDALDMSVIDNDTAFVKNSISDIAVSPDKLTQNFGILTRYETLYDKKNLRVYLRGEDTYIEDFKLTKQVKADNGYIYYVDGTIRARESVYEYLKALGDDYSIFKDYVAQYEEVYFDPESSVADGVDDMGNTYYSDSVFSVRNTLMDRYTENGLAYWNMRSENYTTTMFIPSNALIEKALDEAYANLPVWLNRAVTASDSLKFKEWIIQACFVDRRLSAEEVAVGAPDFYCVGGYTRTVDVASDVEKFKVADSAYWRPSTQLVDPTKTDTLSNGVVYYLSDFKIPNHIVIYRVKTKFYQIWAAMTAEQQSQYFRWSKWVEPMICNDAQGEFTLSETLPTMYYHVLTAIPSPEAILAASATDSLTKSQNLLANATVTLDSLKLIAQPDSATAFHIDSLTRSIDSLKIVIPQQESFAASVRPEDYLCSVEYDGLLYNTDDPSYGLVECNLPAGEYYLRMGFKHSLTYSLSIYFNDQLLIKDMSMAAQGSNYHFDRGGASEMEFFGSSSIGYPEGFDAQAWFELDPKSVAYDTDGYQVAIVNLPTDGNFRIKIESSDEASFYTTTNGRSKNNVSQLMMYHWCLRPTKNNY</sequence>
<dbReference type="EMBL" id="DVKT01000071">
    <property type="protein sequence ID" value="HIT40282.1"/>
    <property type="molecule type" value="Genomic_DNA"/>
</dbReference>
<gene>
    <name evidence="1" type="ORF">IAD06_09660</name>
</gene>
<reference evidence="1" key="1">
    <citation type="submission" date="2020-10" db="EMBL/GenBank/DDBJ databases">
        <authorList>
            <person name="Gilroy R."/>
        </authorList>
    </citation>
    <scope>NUCLEOTIDE SEQUENCE</scope>
    <source>
        <strain evidence="1">21143</strain>
    </source>
</reference>
<name>A0A9D1GGV5_9BACT</name>